<dbReference type="KEGG" id="smo:SELMODRAFT_450177"/>
<dbReference type="InterPro" id="IPR005202">
    <property type="entry name" value="TF_GRAS"/>
</dbReference>
<accession>D8R161</accession>
<dbReference type="Proteomes" id="UP000001514">
    <property type="component" value="Unassembled WGS sequence"/>
</dbReference>
<dbReference type="OMA" id="KMIACER"/>
<gene>
    <name evidence="3" type="ORF">SELMODRAFT_450177</name>
</gene>
<name>D8R161_SELML</name>
<reference evidence="3 4" key="1">
    <citation type="journal article" date="2011" name="Science">
        <title>The Selaginella genome identifies genetic changes associated with the evolution of vascular plants.</title>
        <authorList>
            <person name="Banks J.A."/>
            <person name="Nishiyama T."/>
            <person name="Hasebe M."/>
            <person name="Bowman J.L."/>
            <person name="Gribskov M."/>
            <person name="dePamphilis C."/>
            <person name="Albert V.A."/>
            <person name="Aono N."/>
            <person name="Aoyama T."/>
            <person name="Ambrose B.A."/>
            <person name="Ashton N.W."/>
            <person name="Axtell M.J."/>
            <person name="Barker E."/>
            <person name="Barker M.S."/>
            <person name="Bennetzen J.L."/>
            <person name="Bonawitz N.D."/>
            <person name="Chapple C."/>
            <person name="Cheng C."/>
            <person name="Correa L.G."/>
            <person name="Dacre M."/>
            <person name="DeBarry J."/>
            <person name="Dreyer I."/>
            <person name="Elias M."/>
            <person name="Engstrom E.M."/>
            <person name="Estelle M."/>
            <person name="Feng L."/>
            <person name="Finet C."/>
            <person name="Floyd S.K."/>
            <person name="Frommer W.B."/>
            <person name="Fujita T."/>
            <person name="Gramzow L."/>
            <person name="Gutensohn M."/>
            <person name="Harholt J."/>
            <person name="Hattori M."/>
            <person name="Heyl A."/>
            <person name="Hirai T."/>
            <person name="Hiwatashi Y."/>
            <person name="Ishikawa M."/>
            <person name="Iwata M."/>
            <person name="Karol K.G."/>
            <person name="Koehler B."/>
            <person name="Kolukisaoglu U."/>
            <person name="Kubo M."/>
            <person name="Kurata T."/>
            <person name="Lalonde S."/>
            <person name="Li K."/>
            <person name="Li Y."/>
            <person name="Litt A."/>
            <person name="Lyons E."/>
            <person name="Manning G."/>
            <person name="Maruyama T."/>
            <person name="Michael T.P."/>
            <person name="Mikami K."/>
            <person name="Miyazaki S."/>
            <person name="Morinaga S."/>
            <person name="Murata T."/>
            <person name="Mueller-Roeber B."/>
            <person name="Nelson D.R."/>
            <person name="Obara M."/>
            <person name="Oguri Y."/>
            <person name="Olmstead R.G."/>
            <person name="Onodera N."/>
            <person name="Petersen B.L."/>
            <person name="Pils B."/>
            <person name="Prigge M."/>
            <person name="Rensing S.A."/>
            <person name="Riano-Pachon D.M."/>
            <person name="Roberts A.W."/>
            <person name="Sato Y."/>
            <person name="Scheller H.V."/>
            <person name="Schulz B."/>
            <person name="Schulz C."/>
            <person name="Shakirov E.V."/>
            <person name="Shibagaki N."/>
            <person name="Shinohara N."/>
            <person name="Shippen D.E."/>
            <person name="Soerensen I."/>
            <person name="Sotooka R."/>
            <person name="Sugimoto N."/>
            <person name="Sugita M."/>
            <person name="Sumikawa N."/>
            <person name="Tanurdzic M."/>
            <person name="Theissen G."/>
            <person name="Ulvskov P."/>
            <person name="Wakazuki S."/>
            <person name="Weng J.K."/>
            <person name="Willats W.W."/>
            <person name="Wipf D."/>
            <person name="Wolf P.G."/>
            <person name="Yang L."/>
            <person name="Zimmer A.D."/>
            <person name="Zhu Q."/>
            <person name="Mitros T."/>
            <person name="Hellsten U."/>
            <person name="Loque D."/>
            <person name="Otillar R."/>
            <person name="Salamov A."/>
            <person name="Schmutz J."/>
            <person name="Shapiro H."/>
            <person name="Lindquist E."/>
            <person name="Lucas S."/>
            <person name="Rokhsar D."/>
            <person name="Grigoriev I.V."/>
        </authorList>
    </citation>
    <scope>NUCLEOTIDE SEQUENCE [LARGE SCALE GENOMIC DNA]</scope>
</reference>
<dbReference type="InParanoid" id="D8R161"/>
<dbReference type="PROSITE" id="PS50985">
    <property type="entry name" value="GRAS"/>
    <property type="match status" value="1"/>
</dbReference>
<evidence type="ECO:0000256" key="2">
    <source>
        <dbReference type="ARBA" id="ARBA00023163"/>
    </source>
</evidence>
<evidence type="ECO:0000313" key="3">
    <source>
        <dbReference type="EMBL" id="EFJ34208.1"/>
    </source>
</evidence>
<sequence length="472" mass="52847">MASIDLSSMLKCALLRHGLRQDPPLEDDDEEARKGFMDPTVSYISSVLLDDDGDNEDHDQLARSGEYCQILSELTAIVAPRPLDSPKNSDSDGGLEYLLVRCAQAVAAGDSSRAFALVSDIKGALWRSSGSMGCLCRTISFFVDALTARLEGFGAQVYAAMAKEVTRRQYLSVRLLNLPCLKLSQRFANEHILELARGARRVHIVDYGIQYGFQWPYLIKALSQRSGGPPELKITGVDCPHVVNLAETGRKLVEFARSCGVPFEFMAVASENWEKERIIRCKNEVLVVNSVLRLRHLRDHGTVAVDNPREVFLGKICGLRPDLFLQTEISADMGSPLFLQRFKNALEFYKQKMEYFEAVAEGKPEEHGFIQKVAARDIMNIVACEGLERVERAASYRVWDARAKRAGFEGVAVTEEIYDKVRSACGKFRNPNFGFARDGNWMLLGWKGTVLYAMSAWRPKRVLQVAGMFQVL</sequence>
<evidence type="ECO:0000256" key="1">
    <source>
        <dbReference type="ARBA" id="ARBA00023015"/>
    </source>
</evidence>
<dbReference type="GO" id="GO:0005634">
    <property type="term" value="C:nucleus"/>
    <property type="evidence" value="ECO:0000318"/>
    <property type="project" value="GO_Central"/>
</dbReference>
<proteinExistence type="predicted"/>
<organism evidence="4">
    <name type="scientific">Selaginella moellendorffii</name>
    <name type="common">Spikemoss</name>
    <dbReference type="NCBI Taxonomy" id="88036"/>
    <lineage>
        <taxon>Eukaryota</taxon>
        <taxon>Viridiplantae</taxon>
        <taxon>Streptophyta</taxon>
        <taxon>Embryophyta</taxon>
        <taxon>Tracheophyta</taxon>
        <taxon>Lycopodiopsida</taxon>
        <taxon>Selaginellales</taxon>
        <taxon>Selaginellaceae</taxon>
        <taxon>Selaginella</taxon>
    </lineage>
</organism>
<dbReference type="PANTHER" id="PTHR31636">
    <property type="entry name" value="OSJNBA0084A10.13 PROTEIN-RELATED"/>
    <property type="match status" value="1"/>
</dbReference>
<dbReference type="EMBL" id="GL377570">
    <property type="protein sequence ID" value="EFJ34208.1"/>
    <property type="molecule type" value="Genomic_DNA"/>
</dbReference>
<dbReference type="GO" id="GO:0043565">
    <property type="term" value="F:sequence-specific DNA binding"/>
    <property type="evidence" value="ECO:0000318"/>
    <property type="project" value="GO_Central"/>
</dbReference>
<keyword evidence="1" id="KW-0805">Transcription regulation</keyword>
<dbReference type="AlphaFoldDB" id="D8R161"/>
<dbReference type="eggNOG" id="ENOG502QSQ6">
    <property type="taxonomic scope" value="Eukaryota"/>
</dbReference>
<protein>
    <submittedName>
        <fullName evidence="3">GRAS family protein</fullName>
    </submittedName>
</protein>
<dbReference type="Pfam" id="PF03514">
    <property type="entry name" value="GRAS"/>
    <property type="match status" value="1"/>
</dbReference>
<dbReference type="Gramene" id="EFJ34208">
    <property type="protein sequence ID" value="EFJ34208"/>
    <property type="gene ID" value="SELMODRAFT_450177"/>
</dbReference>
<dbReference type="GO" id="GO:0006355">
    <property type="term" value="P:regulation of DNA-templated transcription"/>
    <property type="evidence" value="ECO:0000318"/>
    <property type="project" value="GO_Central"/>
</dbReference>
<dbReference type="HOGENOM" id="CLU_011924_0_1_1"/>
<keyword evidence="4" id="KW-1185">Reference proteome</keyword>
<keyword evidence="2" id="KW-0804">Transcription</keyword>
<dbReference type="GO" id="GO:0003700">
    <property type="term" value="F:DNA-binding transcription factor activity"/>
    <property type="evidence" value="ECO:0000318"/>
    <property type="project" value="GO_Central"/>
</dbReference>
<evidence type="ECO:0000313" key="4">
    <source>
        <dbReference type="Proteomes" id="UP000001514"/>
    </source>
</evidence>